<protein>
    <recommendedName>
        <fullName evidence="4 5">Small ribosomal subunit protein uS8</fullName>
    </recommendedName>
</protein>
<dbReference type="EMBL" id="MFEC01000040">
    <property type="protein sequence ID" value="OGE70596.1"/>
    <property type="molecule type" value="Genomic_DNA"/>
</dbReference>
<comment type="caution">
    <text evidence="7">The sequence shown here is derived from an EMBL/GenBank/DDBJ whole genome shotgun (WGS) entry which is preliminary data.</text>
</comment>
<comment type="subunit">
    <text evidence="5">Part of the 30S ribosomal subunit. Contacts proteins S5 and S12.</text>
</comment>
<dbReference type="GO" id="GO:0005840">
    <property type="term" value="C:ribosome"/>
    <property type="evidence" value="ECO:0007669"/>
    <property type="project" value="UniProtKB-KW"/>
</dbReference>
<proteinExistence type="inferred from homology"/>
<dbReference type="Gene3D" id="3.30.1490.10">
    <property type="match status" value="1"/>
</dbReference>
<dbReference type="NCBIfam" id="NF001109">
    <property type="entry name" value="PRK00136.1"/>
    <property type="match status" value="1"/>
</dbReference>
<gene>
    <name evidence="5" type="primary">rpsH</name>
    <name evidence="7" type="ORF">A2617_00355</name>
</gene>
<dbReference type="PROSITE" id="PS00053">
    <property type="entry name" value="RIBOSOMAL_S8"/>
    <property type="match status" value="1"/>
</dbReference>
<evidence type="ECO:0000313" key="8">
    <source>
        <dbReference type="Proteomes" id="UP000177135"/>
    </source>
</evidence>
<evidence type="ECO:0000256" key="1">
    <source>
        <dbReference type="ARBA" id="ARBA00006471"/>
    </source>
</evidence>
<accession>A0A1F5MYY5</accession>
<dbReference type="GO" id="GO:0006412">
    <property type="term" value="P:translation"/>
    <property type="evidence" value="ECO:0007669"/>
    <property type="project" value="UniProtKB-UniRule"/>
</dbReference>
<dbReference type="SUPFAM" id="SSF56047">
    <property type="entry name" value="Ribosomal protein S8"/>
    <property type="match status" value="1"/>
</dbReference>
<dbReference type="AlphaFoldDB" id="A0A1F5MYY5"/>
<dbReference type="InterPro" id="IPR000630">
    <property type="entry name" value="Ribosomal_uS8"/>
</dbReference>
<evidence type="ECO:0000256" key="2">
    <source>
        <dbReference type="ARBA" id="ARBA00022980"/>
    </source>
</evidence>
<evidence type="ECO:0000256" key="3">
    <source>
        <dbReference type="ARBA" id="ARBA00023274"/>
    </source>
</evidence>
<comment type="similarity">
    <text evidence="1 5 6">Belongs to the universal ribosomal protein uS8 family.</text>
</comment>
<dbReference type="PANTHER" id="PTHR11758">
    <property type="entry name" value="40S RIBOSOMAL PROTEIN S15A"/>
    <property type="match status" value="1"/>
</dbReference>
<reference evidence="7 8" key="1">
    <citation type="journal article" date="2016" name="Nat. Commun.">
        <title>Thousands of microbial genomes shed light on interconnected biogeochemical processes in an aquifer system.</title>
        <authorList>
            <person name="Anantharaman K."/>
            <person name="Brown C.T."/>
            <person name="Hug L.A."/>
            <person name="Sharon I."/>
            <person name="Castelle C.J."/>
            <person name="Probst A.J."/>
            <person name="Thomas B.C."/>
            <person name="Singh A."/>
            <person name="Wilkins M.J."/>
            <person name="Karaoz U."/>
            <person name="Brodie E.L."/>
            <person name="Williams K.H."/>
            <person name="Hubbard S.S."/>
            <person name="Banfield J.F."/>
        </authorList>
    </citation>
    <scope>NUCLEOTIDE SEQUENCE [LARGE SCALE GENOMIC DNA]</scope>
</reference>
<dbReference type="InterPro" id="IPR047863">
    <property type="entry name" value="Ribosomal_uS8_CS"/>
</dbReference>
<organism evidence="7 8">
    <name type="scientific">Candidatus Daviesbacteria bacterium RIFOXYD1_FULL_41_10</name>
    <dbReference type="NCBI Taxonomy" id="1797801"/>
    <lineage>
        <taxon>Bacteria</taxon>
        <taxon>Candidatus Daviesiibacteriota</taxon>
    </lineage>
</organism>
<evidence type="ECO:0000256" key="4">
    <source>
        <dbReference type="ARBA" id="ARBA00035258"/>
    </source>
</evidence>
<comment type="function">
    <text evidence="5">One of the primary rRNA binding proteins, it binds directly to 16S rRNA central domain where it helps coordinate assembly of the platform of the 30S subunit.</text>
</comment>
<keyword evidence="2 5" id="KW-0689">Ribosomal protein</keyword>
<dbReference type="GO" id="GO:0005737">
    <property type="term" value="C:cytoplasm"/>
    <property type="evidence" value="ECO:0007669"/>
    <property type="project" value="UniProtKB-ARBA"/>
</dbReference>
<evidence type="ECO:0000256" key="5">
    <source>
        <dbReference type="HAMAP-Rule" id="MF_01302"/>
    </source>
</evidence>
<dbReference type="GO" id="GO:0019843">
    <property type="term" value="F:rRNA binding"/>
    <property type="evidence" value="ECO:0007669"/>
    <property type="project" value="UniProtKB-UniRule"/>
</dbReference>
<dbReference type="HAMAP" id="MF_01302_B">
    <property type="entry name" value="Ribosomal_uS8_B"/>
    <property type="match status" value="1"/>
</dbReference>
<keyword evidence="5" id="KW-0694">RNA-binding</keyword>
<dbReference type="Proteomes" id="UP000177135">
    <property type="component" value="Unassembled WGS sequence"/>
</dbReference>
<dbReference type="Pfam" id="PF00410">
    <property type="entry name" value="Ribosomal_S8"/>
    <property type="match status" value="1"/>
</dbReference>
<dbReference type="GO" id="GO:0003735">
    <property type="term" value="F:structural constituent of ribosome"/>
    <property type="evidence" value="ECO:0007669"/>
    <property type="project" value="InterPro"/>
</dbReference>
<dbReference type="Gene3D" id="3.30.1370.30">
    <property type="match status" value="1"/>
</dbReference>
<sequence length="133" mass="14738">MVMDTIGDLLIRIKNSYMARRGETEALYSKMALKICELLVNEGYIASCEKKDHKIKIVLKYDSSGSSMSRGEPAITGVKRISKPGRRVYKSKNLLPYVFEGMGVAIISTPKGIMTDKKARKEGVGGEVVAHVW</sequence>
<dbReference type="FunFam" id="3.30.1490.10:FF:000001">
    <property type="entry name" value="30S ribosomal protein S8"/>
    <property type="match status" value="1"/>
</dbReference>
<dbReference type="GO" id="GO:1990904">
    <property type="term" value="C:ribonucleoprotein complex"/>
    <property type="evidence" value="ECO:0007669"/>
    <property type="project" value="UniProtKB-KW"/>
</dbReference>
<name>A0A1F5MYY5_9BACT</name>
<keyword evidence="3 5" id="KW-0687">Ribonucleoprotein</keyword>
<keyword evidence="5" id="KW-0699">rRNA-binding</keyword>
<dbReference type="InterPro" id="IPR035987">
    <property type="entry name" value="Ribosomal_uS8_sf"/>
</dbReference>
<evidence type="ECO:0000313" key="7">
    <source>
        <dbReference type="EMBL" id="OGE70596.1"/>
    </source>
</evidence>
<evidence type="ECO:0000256" key="6">
    <source>
        <dbReference type="RuleBase" id="RU003660"/>
    </source>
</evidence>